<evidence type="ECO:0000259" key="1">
    <source>
        <dbReference type="PROSITE" id="PS50011"/>
    </source>
</evidence>
<evidence type="ECO:0000313" key="2">
    <source>
        <dbReference type="EMBL" id="CAD7635835.1"/>
    </source>
</evidence>
<reference evidence="2" key="1">
    <citation type="submission" date="2020-11" db="EMBL/GenBank/DDBJ databases">
        <authorList>
            <person name="Tran Van P."/>
        </authorList>
    </citation>
    <scope>NUCLEOTIDE SEQUENCE</scope>
</reference>
<dbReference type="InterPro" id="IPR011009">
    <property type="entry name" value="Kinase-like_dom_sf"/>
</dbReference>
<proteinExistence type="predicted"/>
<sequence length="372" mass="42350">MDSICYYLCCCGLCCYQKKTSGKSEKKGENKAAVVGLFAPPQRAASVSQRSDSKSSSMADNPEGLRVGSKYVVVRYVAGGSFGRFYLGKNIVTNEEIGIKLEKQDIEKKQLPFEFRFYKMLDAVDGPRRKGIPRIYFFGPCGPAWNSLVMDLMGPSLENIHDKCGSKFSLKTTILIVNQLLDVFEFFHSKGLIYRDTKPENFMFGRSGTDTYNVVHILDLGLCKEYLDDEGKHIPYVDGKGVTGTVRYMSINNNRGKEQGRRDDMEALGYMFVYFLRGELPWIGVKAPTVQAKYNQIARLKESTTPEKLCCDIPREFAQYLNAVKALDFTAEPKYKDYIQMFSKLYKTKGFKEDNAYDFDRNHNLKNNSVFI</sequence>
<accession>A0A7R9L6F0</accession>
<dbReference type="Proteomes" id="UP000759131">
    <property type="component" value="Unassembled WGS sequence"/>
</dbReference>
<dbReference type="GO" id="GO:0005524">
    <property type="term" value="F:ATP binding"/>
    <property type="evidence" value="ECO:0007669"/>
    <property type="project" value="InterPro"/>
</dbReference>
<dbReference type="GO" id="GO:0004672">
    <property type="term" value="F:protein kinase activity"/>
    <property type="evidence" value="ECO:0007669"/>
    <property type="project" value="InterPro"/>
</dbReference>
<organism evidence="2">
    <name type="scientific">Medioppia subpectinata</name>
    <dbReference type="NCBI Taxonomy" id="1979941"/>
    <lineage>
        <taxon>Eukaryota</taxon>
        <taxon>Metazoa</taxon>
        <taxon>Ecdysozoa</taxon>
        <taxon>Arthropoda</taxon>
        <taxon>Chelicerata</taxon>
        <taxon>Arachnida</taxon>
        <taxon>Acari</taxon>
        <taxon>Acariformes</taxon>
        <taxon>Sarcoptiformes</taxon>
        <taxon>Oribatida</taxon>
        <taxon>Brachypylina</taxon>
        <taxon>Oppioidea</taxon>
        <taxon>Oppiidae</taxon>
        <taxon>Medioppia</taxon>
    </lineage>
</organism>
<dbReference type="Pfam" id="PF00069">
    <property type="entry name" value="Pkinase"/>
    <property type="match status" value="1"/>
</dbReference>
<dbReference type="InterPro" id="IPR050235">
    <property type="entry name" value="CK1_Ser-Thr_kinase"/>
</dbReference>
<dbReference type="EMBL" id="OC872364">
    <property type="protein sequence ID" value="CAD7635835.1"/>
    <property type="molecule type" value="Genomic_DNA"/>
</dbReference>
<dbReference type="EMBL" id="CAJPIZ010017789">
    <property type="protein sequence ID" value="CAG2116265.1"/>
    <property type="molecule type" value="Genomic_DNA"/>
</dbReference>
<protein>
    <recommendedName>
        <fullName evidence="1">Protein kinase domain-containing protein</fullName>
    </recommendedName>
</protein>
<dbReference type="Gene3D" id="1.10.510.10">
    <property type="entry name" value="Transferase(Phosphotransferase) domain 1"/>
    <property type="match status" value="1"/>
</dbReference>
<dbReference type="SMART" id="SM00220">
    <property type="entry name" value="S_TKc"/>
    <property type="match status" value="1"/>
</dbReference>
<dbReference type="AlphaFoldDB" id="A0A7R9L6F0"/>
<dbReference type="PANTHER" id="PTHR11909">
    <property type="entry name" value="CASEIN KINASE-RELATED"/>
    <property type="match status" value="1"/>
</dbReference>
<gene>
    <name evidence="2" type="ORF">OSB1V03_LOCUS16226</name>
</gene>
<feature type="domain" description="Protein kinase" evidence="1">
    <location>
        <begin position="71"/>
        <end position="346"/>
    </location>
</feature>
<dbReference type="CDD" id="cd14016">
    <property type="entry name" value="STKc_CK1"/>
    <property type="match status" value="1"/>
</dbReference>
<dbReference type="OrthoDB" id="6501216at2759"/>
<name>A0A7R9L6F0_9ACAR</name>
<dbReference type="PROSITE" id="PS50011">
    <property type="entry name" value="PROTEIN_KINASE_DOM"/>
    <property type="match status" value="1"/>
</dbReference>
<dbReference type="SUPFAM" id="SSF56112">
    <property type="entry name" value="Protein kinase-like (PK-like)"/>
    <property type="match status" value="1"/>
</dbReference>
<keyword evidence="3" id="KW-1185">Reference proteome</keyword>
<evidence type="ECO:0000313" key="3">
    <source>
        <dbReference type="Proteomes" id="UP000759131"/>
    </source>
</evidence>
<dbReference type="InterPro" id="IPR000719">
    <property type="entry name" value="Prot_kinase_dom"/>
</dbReference>